<evidence type="ECO:0000256" key="1">
    <source>
        <dbReference type="ARBA" id="ARBA00004651"/>
    </source>
</evidence>
<evidence type="ECO:0000256" key="8">
    <source>
        <dbReference type="ARBA" id="ARBA00023136"/>
    </source>
</evidence>
<dbReference type="PANTHER" id="PTHR10110">
    <property type="entry name" value="SODIUM/HYDROGEN EXCHANGER"/>
    <property type="match status" value="1"/>
</dbReference>
<evidence type="ECO:0000256" key="6">
    <source>
        <dbReference type="ARBA" id="ARBA00023053"/>
    </source>
</evidence>
<dbReference type="InterPro" id="IPR004705">
    <property type="entry name" value="Cation/H_exchanger_CPA1_bac"/>
</dbReference>
<keyword evidence="4 10" id="KW-0812">Transmembrane</keyword>
<feature type="transmembrane region" description="Helical" evidence="10">
    <location>
        <begin position="6"/>
        <end position="24"/>
    </location>
</feature>
<feature type="transmembrane region" description="Helical" evidence="10">
    <location>
        <begin position="375"/>
        <end position="399"/>
    </location>
</feature>
<dbReference type="InterPro" id="IPR038770">
    <property type="entry name" value="Na+/solute_symporter_sf"/>
</dbReference>
<feature type="transmembrane region" description="Helical" evidence="10">
    <location>
        <begin position="222"/>
        <end position="251"/>
    </location>
</feature>
<feature type="transmembrane region" description="Helical" evidence="10">
    <location>
        <begin position="31"/>
        <end position="48"/>
    </location>
</feature>
<dbReference type="GO" id="GO:0005886">
    <property type="term" value="C:plasma membrane"/>
    <property type="evidence" value="ECO:0007669"/>
    <property type="project" value="UniProtKB-SubCell"/>
</dbReference>
<evidence type="ECO:0000256" key="10">
    <source>
        <dbReference type="RuleBase" id="RU366002"/>
    </source>
</evidence>
<dbReference type="InterPro" id="IPR006153">
    <property type="entry name" value="Cation/H_exchanger_TM"/>
</dbReference>
<sequence length="518" mass="54755">MNPVEIVVGLILVAVVLAAAAQRLRVPYPAVLVLGGLALGFVPGLPHIQIPPDVAFLVFIPPLVYQVASRFGLRDLRHHRWPIFRLAVGLMLLNLICVAGVVRWADDGFSWAAAFVLAAVAGPTDTAAVAAVARGLPIPRRVERILEGESLFNDVVALVAYQQAVRAVATGTFSPGLTCLSLAWGAVGGIGVGLAVGALATWSRRRVSDPAVNTAASFLTPFAAYLGGEAVGASGVLAAVAAGLFVGHVLLPTLPPTDRIQAVAFWDGTRFLLEGLAFVLIGFQLRAVLSEPVPASAWVTCAVVCATTVAVRLIWTLAWNAPLFARRAAPDHVPRFRHAVLIGWAGMRGVDSLAAALALPLVMADGVTPFPQRDLITLVAFSTILVTLVLQGLTLPILIRTLGLPSDDAERREDAVARLAAVAAALRRLDELEAAHGGPADALGHLREMYQFCLRQYQTGLDAPSPAGTGGGLSALTRELLKAEREAVRTLWADGRIGDETRRRAEQALDHEELTFGA</sequence>
<evidence type="ECO:0000256" key="5">
    <source>
        <dbReference type="ARBA" id="ARBA00022989"/>
    </source>
</evidence>
<dbReference type="OrthoDB" id="9809206at2"/>
<dbReference type="RefSeq" id="WP_010040888.1">
    <property type="nucleotide sequence ID" value="NZ_CP025958.1"/>
</dbReference>
<feature type="transmembrane region" description="Helical" evidence="10">
    <location>
        <begin position="295"/>
        <end position="318"/>
    </location>
</feature>
<comment type="function">
    <text evidence="10">Na(+)/H(+) antiporter that extrudes sodium in exchange for external protons.</text>
</comment>
<keyword evidence="8 10" id="KW-0472">Membrane</keyword>
<dbReference type="NCBIfam" id="TIGR00831">
    <property type="entry name" value="a_cpa1"/>
    <property type="match status" value="1"/>
</dbReference>
<keyword evidence="3 10" id="KW-1003">Cell membrane</keyword>
<feature type="transmembrane region" description="Helical" evidence="10">
    <location>
        <begin position="54"/>
        <end position="71"/>
    </location>
</feature>
<feature type="transmembrane region" description="Helical" evidence="10">
    <location>
        <begin position="111"/>
        <end position="133"/>
    </location>
</feature>
<dbReference type="PANTHER" id="PTHR10110:SF86">
    <property type="entry name" value="SODIUM_HYDROGEN EXCHANGER 7"/>
    <property type="match status" value="1"/>
</dbReference>
<dbReference type="GO" id="GO:0015385">
    <property type="term" value="F:sodium:proton antiporter activity"/>
    <property type="evidence" value="ECO:0007669"/>
    <property type="project" value="InterPro"/>
</dbReference>
<evidence type="ECO:0000256" key="4">
    <source>
        <dbReference type="ARBA" id="ARBA00022692"/>
    </source>
</evidence>
<dbReference type="KEGG" id="gog:C1280_34630"/>
<keyword evidence="6 10" id="KW-0915">Sodium</keyword>
<dbReference type="GO" id="GO:0098719">
    <property type="term" value="P:sodium ion import across plasma membrane"/>
    <property type="evidence" value="ECO:0007669"/>
    <property type="project" value="TreeGrafter"/>
</dbReference>
<evidence type="ECO:0000313" key="12">
    <source>
        <dbReference type="EMBL" id="AWM41633.1"/>
    </source>
</evidence>
<dbReference type="GO" id="GO:0051453">
    <property type="term" value="P:regulation of intracellular pH"/>
    <property type="evidence" value="ECO:0007669"/>
    <property type="project" value="TreeGrafter"/>
</dbReference>
<proteinExistence type="inferred from homology"/>
<comment type="similarity">
    <text evidence="10">Belongs to the monovalent cation:proton antiporter 1 (CPA1) transporter (TC 2.A.36) family.</text>
</comment>
<feature type="transmembrane region" description="Helical" evidence="10">
    <location>
        <begin position="182"/>
        <end position="202"/>
    </location>
</feature>
<dbReference type="EMBL" id="CP025958">
    <property type="protein sequence ID" value="AWM41633.1"/>
    <property type="molecule type" value="Genomic_DNA"/>
</dbReference>
<dbReference type="InterPro" id="IPR018422">
    <property type="entry name" value="Cation/H_exchanger_CPA1"/>
</dbReference>
<keyword evidence="10" id="KW-0050">Antiport</keyword>
<evidence type="ECO:0000256" key="9">
    <source>
        <dbReference type="ARBA" id="ARBA00023201"/>
    </source>
</evidence>
<keyword evidence="2 10" id="KW-0813">Transport</keyword>
<comment type="subcellular location">
    <subcellularLocation>
        <location evidence="1 10">Cell membrane</location>
        <topology evidence="1 10">Multi-pass membrane protein</topology>
    </subcellularLocation>
</comment>
<evidence type="ECO:0000256" key="7">
    <source>
        <dbReference type="ARBA" id="ARBA00023065"/>
    </source>
</evidence>
<name>A0A2Z3H6J7_9BACT</name>
<protein>
    <submittedName>
        <fullName evidence="12">Na+/H+ antiporter</fullName>
    </submittedName>
</protein>
<evidence type="ECO:0000256" key="3">
    <source>
        <dbReference type="ARBA" id="ARBA00022475"/>
    </source>
</evidence>
<evidence type="ECO:0000259" key="11">
    <source>
        <dbReference type="Pfam" id="PF00999"/>
    </source>
</evidence>
<keyword evidence="9 10" id="KW-0739">Sodium transport</keyword>
<dbReference type="Gene3D" id="1.20.1530.20">
    <property type="match status" value="1"/>
</dbReference>
<reference evidence="12 13" key="1">
    <citation type="submission" date="2018-01" db="EMBL/GenBank/DDBJ databases">
        <title>G. obscuriglobus.</title>
        <authorList>
            <person name="Franke J."/>
            <person name="Blomberg W."/>
            <person name="Selmecki A."/>
        </authorList>
    </citation>
    <scope>NUCLEOTIDE SEQUENCE [LARGE SCALE GENOMIC DNA]</scope>
    <source>
        <strain evidence="12 13">DSM 5831</strain>
    </source>
</reference>
<gene>
    <name evidence="12" type="ORF">C1280_34630</name>
</gene>
<feature type="transmembrane region" description="Helical" evidence="10">
    <location>
        <begin position="339"/>
        <end position="363"/>
    </location>
</feature>
<dbReference type="Proteomes" id="UP000245802">
    <property type="component" value="Chromosome"/>
</dbReference>
<keyword evidence="7 10" id="KW-0406">Ion transport</keyword>
<dbReference type="AlphaFoldDB" id="A0A2Z3H6J7"/>
<feature type="domain" description="Cation/H+ exchanger transmembrane" evidence="11">
    <location>
        <begin position="12"/>
        <end position="399"/>
    </location>
</feature>
<keyword evidence="13" id="KW-1185">Reference proteome</keyword>
<keyword evidence="5 10" id="KW-1133">Transmembrane helix</keyword>
<evidence type="ECO:0000313" key="13">
    <source>
        <dbReference type="Proteomes" id="UP000245802"/>
    </source>
</evidence>
<accession>A0A2Z3H6J7</accession>
<dbReference type="GO" id="GO:0015386">
    <property type="term" value="F:potassium:proton antiporter activity"/>
    <property type="evidence" value="ECO:0007669"/>
    <property type="project" value="TreeGrafter"/>
</dbReference>
<feature type="transmembrane region" description="Helical" evidence="10">
    <location>
        <begin position="271"/>
        <end position="289"/>
    </location>
</feature>
<dbReference type="Pfam" id="PF00999">
    <property type="entry name" value="Na_H_Exchanger"/>
    <property type="match status" value="1"/>
</dbReference>
<organism evidence="12 13">
    <name type="scientific">Gemmata obscuriglobus</name>
    <dbReference type="NCBI Taxonomy" id="114"/>
    <lineage>
        <taxon>Bacteria</taxon>
        <taxon>Pseudomonadati</taxon>
        <taxon>Planctomycetota</taxon>
        <taxon>Planctomycetia</taxon>
        <taxon>Gemmatales</taxon>
        <taxon>Gemmataceae</taxon>
        <taxon>Gemmata</taxon>
    </lineage>
</organism>
<evidence type="ECO:0000256" key="2">
    <source>
        <dbReference type="ARBA" id="ARBA00022448"/>
    </source>
</evidence>
<feature type="transmembrane region" description="Helical" evidence="10">
    <location>
        <begin position="83"/>
        <end position="105"/>
    </location>
</feature>